<dbReference type="PANTHER" id="PTHR45870:SF2">
    <property type="entry name" value="TUBULIN MONOGLYCYLASE TTLL3"/>
    <property type="match status" value="1"/>
</dbReference>
<name>A0A813HWH6_POLGL</name>
<evidence type="ECO:0000313" key="7">
    <source>
        <dbReference type="Proteomes" id="UP000654075"/>
    </source>
</evidence>
<dbReference type="GO" id="GO:0015630">
    <property type="term" value="C:microtubule cytoskeleton"/>
    <property type="evidence" value="ECO:0007669"/>
    <property type="project" value="TreeGrafter"/>
</dbReference>
<evidence type="ECO:0000256" key="4">
    <source>
        <dbReference type="ARBA" id="ARBA00022741"/>
    </source>
</evidence>
<dbReference type="GO" id="GO:0005524">
    <property type="term" value="F:ATP binding"/>
    <property type="evidence" value="ECO:0007669"/>
    <property type="project" value="UniProtKB-KW"/>
</dbReference>
<dbReference type="PANTHER" id="PTHR45870">
    <property type="entry name" value="TUBULIN MONOGLYCYLASE TTLL3"/>
    <property type="match status" value="1"/>
</dbReference>
<dbReference type="GO" id="GO:0070736">
    <property type="term" value="F:protein-glycine ligase activity, initiating"/>
    <property type="evidence" value="ECO:0007669"/>
    <property type="project" value="TreeGrafter"/>
</dbReference>
<evidence type="ECO:0008006" key="8">
    <source>
        <dbReference type="Google" id="ProtNLM"/>
    </source>
</evidence>
<proteinExistence type="predicted"/>
<keyword evidence="7" id="KW-1185">Reference proteome</keyword>
<dbReference type="Gene3D" id="3.30.470.20">
    <property type="entry name" value="ATP-grasp fold, B domain"/>
    <property type="match status" value="1"/>
</dbReference>
<reference evidence="6" key="1">
    <citation type="submission" date="2021-02" db="EMBL/GenBank/DDBJ databases">
        <authorList>
            <person name="Dougan E. K."/>
            <person name="Rhodes N."/>
            <person name="Thang M."/>
            <person name="Chan C."/>
        </authorList>
    </citation>
    <scope>NUCLEOTIDE SEQUENCE</scope>
</reference>
<dbReference type="EMBL" id="CAJNNV010033048">
    <property type="protein sequence ID" value="CAE8641888.1"/>
    <property type="molecule type" value="Genomic_DNA"/>
</dbReference>
<organism evidence="6 7">
    <name type="scientific">Polarella glacialis</name>
    <name type="common">Dinoflagellate</name>
    <dbReference type="NCBI Taxonomy" id="89957"/>
    <lineage>
        <taxon>Eukaryota</taxon>
        <taxon>Sar</taxon>
        <taxon>Alveolata</taxon>
        <taxon>Dinophyceae</taxon>
        <taxon>Suessiales</taxon>
        <taxon>Suessiaceae</taxon>
        <taxon>Polarella</taxon>
    </lineage>
</organism>
<dbReference type="Pfam" id="PF03133">
    <property type="entry name" value="TTL"/>
    <property type="match status" value="1"/>
</dbReference>
<evidence type="ECO:0000256" key="2">
    <source>
        <dbReference type="ARBA" id="ARBA00022490"/>
    </source>
</evidence>
<comment type="caution">
    <text evidence="6">The sequence shown here is derived from an EMBL/GenBank/DDBJ whole genome shotgun (WGS) entry which is preliminary data.</text>
</comment>
<evidence type="ECO:0000313" key="6">
    <source>
        <dbReference type="EMBL" id="CAE8641888.1"/>
    </source>
</evidence>
<evidence type="ECO:0000256" key="1">
    <source>
        <dbReference type="ARBA" id="ARBA00004496"/>
    </source>
</evidence>
<evidence type="ECO:0000256" key="5">
    <source>
        <dbReference type="ARBA" id="ARBA00022840"/>
    </source>
</evidence>
<dbReference type="InterPro" id="IPR004344">
    <property type="entry name" value="TTL/TTLL_fam"/>
</dbReference>
<accession>A0A813HWH6</accession>
<protein>
    <recommendedName>
        <fullName evidence="8">Tubulin--tyrosine ligase-like protein 9</fullName>
    </recommendedName>
</protein>
<keyword evidence="3" id="KW-0436">Ligase</keyword>
<gene>
    <name evidence="6" type="ORF">PGLA1383_LOCUS56460</name>
</gene>
<keyword evidence="4" id="KW-0547">Nucleotide-binding</keyword>
<evidence type="ECO:0000256" key="3">
    <source>
        <dbReference type="ARBA" id="ARBA00022598"/>
    </source>
</evidence>
<dbReference type="OrthoDB" id="441779at2759"/>
<comment type="subcellular location">
    <subcellularLocation>
        <location evidence="1">Cytoplasm</location>
    </subcellularLocation>
</comment>
<keyword evidence="5" id="KW-0067">ATP-binding</keyword>
<dbReference type="AlphaFoldDB" id="A0A813HWH6"/>
<keyword evidence="2" id="KW-0963">Cytoplasm</keyword>
<dbReference type="GO" id="GO:0005737">
    <property type="term" value="C:cytoplasm"/>
    <property type="evidence" value="ECO:0007669"/>
    <property type="project" value="UniProtKB-SubCell"/>
</dbReference>
<sequence length="507" mass="55652">MLYTCLPEALAVARRGDQCGSVKEVNSKRLLALNLRKLGGGEFHFTPRSYVLVTDSLGHEFVDFVHDFKASQAFAILKYVSNDQSGCAGLPCSTRVEPPNLQLPEGTFGRELPDISWEPGPDPTRGVTTDMVRTSVAVAERAIEVFHQGGRISSVVVTDEEWTVLHDFSPHASPNGLDVAAYAPQAVQLLAALPPECQVTLLEQNLWILKPSLNGGGNGRGIALVDRLPSSPSQLLSWAAAVGRGGGGGVNDALDGCLLQKLVERPHLLDQLLLQDSAVSHTFQDVEQRWAAATQAVAEDVPRVQPNPFANGGGIGLFKYNLRLWILASMASPPEVWLYRDSYVDLAATEFTADLNIASHVTNLQRGHRACQRYWALPDFSAYLRRMHGGRDLYGEQILPQARAIIYNVFRALQRPPNSLLNKPVARLKRLGVDVLIDANHAVWLVEFNVLRNDYGLKAAKGQEAKDDLTRRLVEEETKLKAALESGNCIPPTWELVSDSMLHPVLD</sequence>
<dbReference type="Proteomes" id="UP000654075">
    <property type="component" value="Unassembled WGS sequence"/>
</dbReference>
<dbReference type="InterPro" id="IPR051437">
    <property type="entry name" value="TTLL_monoglycylase"/>
</dbReference>